<proteinExistence type="predicted"/>
<reference evidence="3 4" key="1">
    <citation type="submission" date="2025-04" db="UniProtKB">
        <authorList>
            <consortium name="RefSeq"/>
        </authorList>
    </citation>
    <scope>IDENTIFICATION</scope>
    <source>
        <tissue evidence="3 4">Whole body</tissue>
    </source>
</reference>
<dbReference type="PROSITE" id="PS50879">
    <property type="entry name" value="RNASE_H_1"/>
    <property type="match status" value="1"/>
</dbReference>
<evidence type="ECO:0000313" key="3">
    <source>
        <dbReference type="RefSeq" id="XP_024884193.1"/>
    </source>
</evidence>
<dbReference type="PANTHER" id="PTHR36688">
    <property type="entry name" value="ENDO/EXONUCLEASE/PHOSPHATASE DOMAIN-CONTAINING PROTEIN"/>
    <property type="match status" value="1"/>
</dbReference>
<dbReference type="CDD" id="cd01650">
    <property type="entry name" value="RT_nLTR_like"/>
    <property type="match status" value="1"/>
</dbReference>
<dbReference type="InterPro" id="IPR012337">
    <property type="entry name" value="RNaseH-like_sf"/>
</dbReference>
<dbReference type="RefSeq" id="XP_024884193.1">
    <property type="nucleotide sequence ID" value="XM_025028425.1"/>
</dbReference>
<evidence type="ECO:0000313" key="4">
    <source>
        <dbReference type="RefSeq" id="XP_024884194.1"/>
    </source>
</evidence>
<sequence length="703" mass="81176">MRASGEFDTPFLRAELDRAITMARRDSAPGLDGVEYKMLRLLPDSGREKVRPISLSSCVGKLMERLINERLMWWAENEDKFSKSQSGFRRGKSCADNLARITADIRASICSNEYTLAAFLDVSAAYDCVNYWIMMDKLVALQCPVNIARFISKWLYCRRGLCAELPEGVKAVEFADDIGLYVSGISRRKNRELLERAVNVIAERLMLIGLALEPKKTVLVEFSRSGYVDRNLFINIQGTKVYNSGEAKFLGIWLDSGLTFHRQTQEIRGKSLVRSVIDYGIFVYFPRDASYTLKLERAQFMGIRTALGYRNSTPNNVIVAEAKVSRSLRDRAFMLESNFINKAMVYNQNGLCQKLQRAFDCESYARFLLPTYRFSLLSEVWRSSLKRRDWLGPSRRYEVFQGNYDAHTFVPLVDFDIGLKRKYKKFSDEILIREVTSQYNLESPEVVFTDGSQDENKRSTGASLIICDQEIAYKISLPFMCSSYTAEAFAVMAALRLLLCQIERRAKDMIVLSDCKSVLMSIRSNILDVYRNQYVIEARRILFELCYKHERRVVLVWIPAHKGILGNELADALAKEASTEEADPTIVVPLSDMMSSIRKVTWETTQNSIMAESAYKGAFYFSNFYERRATKPWFSKLDKERYFITWINRVRANHFNLGSSLKRKGYVDNERCDYLYEVGRTTSTYRTFINWNRLVVVWWSLVV</sequence>
<dbReference type="GO" id="GO:0003676">
    <property type="term" value="F:nucleic acid binding"/>
    <property type="evidence" value="ECO:0007669"/>
    <property type="project" value="InterPro"/>
</dbReference>
<dbReference type="GeneID" id="112462567"/>
<dbReference type="Pfam" id="PF00075">
    <property type="entry name" value="RNase_H"/>
    <property type="match status" value="1"/>
</dbReference>
<evidence type="ECO:0000259" key="1">
    <source>
        <dbReference type="PROSITE" id="PS50879"/>
    </source>
</evidence>
<keyword evidence="2" id="KW-1185">Reference proteome</keyword>
<evidence type="ECO:0000313" key="2">
    <source>
        <dbReference type="Proteomes" id="UP000504618"/>
    </source>
</evidence>
<name>A0A6J1QQI5_9HYME</name>
<dbReference type="RefSeq" id="XP_024884194.1">
    <property type="nucleotide sequence ID" value="XM_025028426.1"/>
</dbReference>
<organism evidence="2 3">
    <name type="scientific">Temnothorax curvispinosus</name>
    <dbReference type="NCBI Taxonomy" id="300111"/>
    <lineage>
        <taxon>Eukaryota</taxon>
        <taxon>Metazoa</taxon>
        <taxon>Ecdysozoa</taxon>
        <taxon>Arthropoda</taxon>
        <taxon>Hexapoda</taxon>
        <taxon>Insecta</taxon>
        <taxon>Pterygota</taxon>
        <taxon>Neoptera</taxon>
        <taxon>Endopterygota</taxon>
        <taxon>Hymenoptera</taxon>
        <taxon>Apocrita</taxon>
        <taxon>Aculeata</taxon>
        <taxon>Formicoidea</taxon>
        <taxon>Formicidae</taxon>
        <taxon>Myrmicinae</taxon>
        <taxon>Temnothorax</taxon>
    </lineage>
</organism>
<dbReference type="InterPro" id="IPR000477">
    <property type="entry name" value="RT_dom"/>
</dbReference>
<dbReference type="OrthoDB" id="7701067at2759"/>
<dbReference type="InterPro" id="IPR052560">
    <property type="entry name" value="RdDP_mobile_element"/>
</dbReference>
<feature type="domain" description="RNase H type-1" evidence="1">
    <location>
        <begin position="441"/>
        <end position="579"/>
    </location>
</feature>
<accession>A0A6J1QQI5</accession>
<dbReference type="InterPro" id="IPR002156">
    <property type="entry name" value="RNaseH_domain"/>
</dbReference>
<dbReference type="GO" id="GO:0004523">
    <property type="term" value="F:RNA-DNA hybrid ribonuclease activity"/>
    <property type="evidence" value="ECO:0007669"/>
    <property type="project" value="InterPro"/>
</dbReference>
<dbReference type="CDD" id="cd09276">
    <property type="entry name" value="Rnase_HI_RT_non_LTR"/>
    <property type="match status" value="1"/>
</dbReference>
<dbReference type="SUPFAM" id="SSF53098">
    <property type="entry name" value="Ribonuclease H-like"/>
    <property type="match status" value="1"/>
</dbReference>
<dbReference type="Pfam" id="PF00078">
    <property type="entry name" value="RVT_1"/>
    <property type="match status" value="1"/>
</dbReference>
<dbReference type="AlphaFoldDB" id="A0A6J1QQI5"/>
<protein>
    <submittedName>
        <fullName evidence="3 4">Uncharacterized protein LOC112462567 isoform X1</fullName>
    </submittedName>
</protein>
<dbReference type="Gene3D" id="3.30.420.10">
    <property type="entry name" value="Ribonuclease H-like superfamily/Ribonuclease H"/>
    <property type="match status" value="1"/>
</dbReference>
<dbReference type="Proteomes" id="UP000504618">
    <property type="component" value="Unplaced"/>
</dbReference>
<dbReference type="InterPro" id="IPR036397">
    <property type="entry name" value="RNaseH_sf"/>
</dbReference>
<gene>
    <name evidence="3 4" type="primary">LOC112462567</name>
</gene>
<dbReference type="PANTHER" id="PTHR36688:SF1">
    <property type="entry name" value="ENDONUCLEASE_EXONUCLEASE_PHOSPHATASE DOMAIN-CONTAINING PROTEIN"/>
    <property type="match status" value="1"/>
</dbReference>